<evidence type="ECO:0000256" key="1">
    <source>
        <dbReference type="ARBA" id="ARBA00006987"/>
    </source>
</evidence>
<dbReference type="Gene3D" id="3.40.190.10">
    <property type="entry name" value="Periplasmic binding protein-like II"/>
    <property type="match status" value="1"/>
</dbReference>
<organism evidence="3 6">
    <name type="scientific">Neoroseomonas oryzicola</name>
    <dbReference type="NCBI Taxonomy" id="535904"/>
    <lineage>
        <taxon>Bacteria</taxon>
        <taxon>Pseudomonadati</taxon>
        <taxon>Pseudomonadota</taxon>
        <taxon>Alphaproteobacteria</taxon>
        <taxon>Acetobacterales</taxon>
        <taxon>Acetobacteraceae</taxon>
        <taxon>Neoroseomonas</taxon>
    </lineage>
</organism>
<dbReference type="CDD" id="cd07012">
    <property type="entry name" value="PBP2_Bug_TTT"/>
    <property type="match status" value="1"/>
</dbReference>
<accession>A0A9X9WED7</accession>
<evidence type="ECO:0000256" key="2">
    <source>
        <dbReference type="SAM" id="SignalP"/>
    </source>
</evidence>
<dbReference type="Proteomes" id="UP000746741">
    <property type="component" value="Unassembled WGS sequence"/>
</dbReference>
<protein>
    <submittedName>
        <fullName evidence="3">Tripartite tricarboxylate transporter substrate binding protein</fullName>
    </submittedName>
</protein>
<dbReference type="Gene3D" id="3.40.190.150">
    <property type="entry name" value="Bordetella uptake gene, domain 1"/>
    <property type="match status" value="1"/>
</dbReference>
<feature type="chain" id="PRO_5040865345" evidence="2">
    <location>
        <begin position="23"/>
        <end position="321"/>
    </location>
</feature>
<dbReference type="PANTHER" id="PTHR42928:SF5">
    <property type="entry name" value="BLR1237 PROTEIN"/>
    <property type="match status" value="1"/>
</dbReference>
<feature type="signal peptide" evidence="2">
    <location>
        <begin position="1"/>
        <end position="22"/>
    </location>
</feature>
<comment type="similarity">
    <text evidence="1">Belongs to the UPF0065 (bug) family.</text>
</comment>
<sequence>MTKRALLIGLLLLAGIVPDARAQAWPDRALRLLVPFAPGGVTDSVGRLSAEYLSARLGQPVAVENRTGAGGAIAVEAVARSRPDGYTLLTASASQMVMLPALARVSYDASSDLALISIIASHPQVLAISSRLGVTDLQGFIAHVRANPGAVNYASGGNGSSNHLAMALLLQRAGVSAVHVPYRGGAPAMQALLAGDVAAYFGNPSDIIPHQGGAAIRVVAIAGGDRLASLPGVPTVEEQGFPGFRAETWNGIVAPAGVPDETITRMAGILAGACADPAFAGALERLGTAPVCSSPAAFRATMERDGPLWRDLVRSAGLTLD</sequence>
<name>A0A9X9WED7_9PROT</name>
<dbReference type="Pfam" id="PF03401">
    <property type="entry name" value="TctC"/>
    <property type="match status" value="1"/>
</dbReference>
<evidence type="ECO:0000313" key="5">
    <source>
        <dbReference type="Proteomes" id="UP000746741"/>
    </source>
</evidence>
<dbReference type="InterPro" id="IPR042100">
    <property type="entry name" value="Bug_dom1"/>
</dbReference>
<dbReference type="SUPFAM" id="SSF53850">
    <property type="entry name" value="Periplasmic binding protein-like II"/>
    <property type="match status" value="1"/>
</dbReference>
<reference evidence="4 5" key="2">
    <citation type="submission" date="2020-02" db="EMBL/GenBank/DDBJ databases">
        <authorList>
            <person name="Sun Q."/>
            <person name="Inoue M."/>
        </authorList>
    </citation>
    <scope>NUCLEOTIDE SEQUENCE [LARGE SCALE GENOMIC DNA]</scope>
    <source>
        <strain evidence="4 5">KCTC 22478</strain>
    </source>
</reference>
<evidence type="ECO:0000313" key="4">
    <source>
        <dbReference type="EMBL" id="NKE17867.1"/>
    </source>
</evidence>
<dbReference type="EMBL" id="JAAEDK010000009">
    <property type="protein sequence ID" value="MBR0658697.1"/>
    <property type="molecule type" value="Genomic_DNA"/>
</dbReference>
<evidence type="ECO:0000313" key="3">
    <source>
        <dbReference type="EMBL" id="MBR0658697.1"/>
    </source>
</evidence>
<gene>
    <name evidence="4" type="ORF">GWK15_13020</name>
    <name evidence="3" type="ORF">GXW75_05515</name>
</gene>
<reference evidence="3" key="1">
    <citation type="submission" date="2020-01" db="EMBL/GenBank/DDBJ databases">
        <authorList>
            <person name="Rat A."/>
        </authorList>
    </citation>
    <scope>NUCLEOTIDE SEQUENCE</scope>
    <source>
        <strain evidence="3">LMG 31161</strain>
    </source>
</reference>
<evidence type="ECO:0000313" key="6">
    <source>
        <dbReference type="Proteomes" id="UP001138708"/>
    </source>
</evidence>
<dbReference type="InterPro" id="IPR005064">
    <property type="entry name" value="BUG"/>
</dbReference>
<keyword evidence="5" id="KW-1185">Reference proteome</keyword>
<dbReference type="RefSeq" id="WP_168041764.1">
    <property type="nucleotide sequence ID" value="NZ_JAAEDK010000009.1"/>
</dbReference>
<proteinExistence type="inferred from homology"/>
<dbReference type="PANTHER" id="PTHR42928">
    <property type="entry name" value="TRICARBOXYLATE-BINDING PROTEIN"/>
    <property type="match status" value="1"/>
</dbReference>
<dbReference type="AlphaFoldDB" id="A0A9X9WED7"/>
<reference evidence="3" key="3">
    <citation type="journal article" date="2021" name="Syst. Appl. Microbiol.">
        <title>Roseomonas hellenica sp. nov., isolated from roots of wild-growing Alkanna tinctoria.</title>
        <authorList>
            <person name="Rat A."/>
            <person name="Naranjo H.D."/>
            <person name="Lebbe L."/>
            <person name="Cnockaert M."/>
            <person name="Krigas N."/>
            <person name="Grigoriadou K."/>
            <person name="Maloupa E."/>
            <person name="Willems A."/>
        </authorList>
    </citation>
    <scope>NUCLEOTIDE SEQUENCE</scope>
    <source>
        <strain evidence="3">LMG 31161</strain>
    </source>
</reference>
<keyword evidence="2" id="KW-0732">Signal</keyword>
<dbReference type="PIRSF" id="PIRSF017082">
    <property type="entry name" value="YflP"/>
    <property type="match status" value="1"/>
</dbReference>
<dbReference type="EMBL" id="JAAVUP010000003">
    <property type="protein sequence ID" value="NKE17867.1"/>
    <property type="molecule type" value="Genomic_DNA"/>
</dbReference>
<dbReference type="Proteomes" id="UP001138708">
    <property type="component" value="Unassembled WGS sequence"/>
</dbReference>
<comment type="caution">
    <text evidence="3">The sequence shown here is derived from an EMBL/GenBank/DDBJ whole genome shotgun (WGS) entry which is preliminary data.</text>
</comment>